<dbReference type="InterPro" id="IPR049386">
    <property type="entry name" value="FCSD_central"/>
</dbReference>
<reference evidence="3 4" key="1">
    <citation type="submission" date="2018-11" db="EMBL/GenBank/DDBJ databases">
        <authorList>
            <person name="Criscuolo A."/>
        </authorList>
    </citation>
    <scope>NUCLEOTIDE SEQUENCE [LARGE SCALE GENOMIC DNA]</scope>
    <source>
        <strain evidence="3">ACIP111625</strain>
    </source>
</reference>
<evidence type="ECO:0000259" key="1">
    <source>
        <dbReference type="Pfam" id="PF09242"/>
    </source>
</evidence>
<feature type="domain" description="Flavocytochrome c sulphide dehydrogenase flavin-binding" evidence="1">
    <location>
        <begin position="351"/>
        <end position="414"/>
    </location>
</feature>
<dbReference type="Gene3D" id="3.90.760.10">
    <property type="entry name" value="Flavocytochrome c sulphide dehydrogenase, flavin-binding domain"/>
    <property type="match status" value="1"/>
</dbReference>
<dbReference type="InterPro" id="IPR037092">
    <property type="entry name" value="FlavoCytC_S_DH_flav-bd_sf"/>
</dbReference>
<dbReference type="Pfam" id="PF09242">
    <property type="entry name" value="FCSD-flav_bind"/>
    <property type="match status" value="1"/>
</dbReference>
<dbReference type="AlphaFoldDB" id="A0A3P5WY28"/>
<dbReference type="PROSITE" id="PS51318">
    <property type="entry name" value="TAT"/>
    <property type="match status" value="1"/>
</dbReference>
<dbReference type="GO" id="GO:0050660">
    <property type="term" value="F:flavin adenine dinucleotide binding"/>
    <property type="evidence" value="ECO:0007669"/>
    <property type="project" value="InterPro"/>
</dbReference>
<dbReference type="PANTHER" id="PTHR43755:SF1">
    <property type="entry name" value="FAD-DEPENDENT PYRIDINE NUCLEOTIDE-DISULPHIDE OXIDOREDUCTASE"/>
    <property type="match status" value="1"/>
</dbReference>
<feature type="domain" description="Sulfide dehydrogenase [flavocytochrome c] flavoprotein chain central" evidence="2">
    <location>
        <begin position="158"/>
        <end position="273"/>
    </location>
</feature>
<organism evidence="3 4">
    <name type="scientific">Pseudogemmobacter humi</name>
    <dbReference type="NCBI Taxonomy" id="2483812"/>
    <lineage>
        <taxon>Bacteria</taxon>
        <taxon>Pseudomonadati</taxon>
        <taxon>Pseudomonadota</taxon>
        <taxon>Alphaproteobacteria</taxon>
        <taxon>Rhodobacterales</taxon>
        <taxon>Paracoccaceae</taxon>
        <taxon>Pseudogemmobacter</taxon>
    </lineage>
</organism>
<evidence type="ECO:0000259" key="2">
    <source>
        <dbReference type="Pfam" id="PF21706"/>
    </source>
</evidence>
<dbReference type="Pfam" id="PF21706">
    <property type="entry name" value="FCSD_central"/>
    <property type="match status" value="1"/>
</dbReference>
<dbReference type="RefSeq" id="WP_124084685.1">
    <property type="nucleotide sequence ID" value="NZ_UXAW01000031.1"/>
</dbReference>
<keyword evidence="3" id="KW-0560">Oxidoreductase</keyword>
<dbReference type="InterPro" id="IPR052541">
    <property type="entry name" value="SQRD"/>
</dbReference>
<dbReference type="InterPro" id="IPR036188">
    <property type="entry name" value="FAD/NAD-bd_sf"/>
</dbReference>
<dbReference type="PANTHER" id="PTHR43755">
    <property type="match status" value="1"/>
</dbReference>
<dbReference type="SUPFAM" id="SSF51905">
    <property type="entry name" value="FAD/NAD(P)-binding domain"/>
    <property type="match status" value="2"/>
</dbReference>
<dbReference type="Gene3D" id="3.50.50.60">
    <property type="entry name" value="FAD/NAD(P)-binding domain"/>
    <property type="match status" value="2"/>
</dbReference>
<name>A0A3P5WY28_9RHOB</name>
<evidence type="ECO:0000313" key="4">
    <source>
        <dbReference type="Proteomes" id="UP000277498"/>
    </source>
</evidence>
<dbReference type="InterPro" id="IPR015323">
    <property type="entry name" value="FlavoCytC_S_DH_flav-bd"/>
</dbReference>
<dbReference type="GO" id="GO:0070225">
    <property type="term" value="F:sulfide dehydrogenase activity"/>
    <property type="evidence" value="ECO:0007669"/>
    <property type="project" value="UniProtKB-EC"/>
</dbReference>
<proteinExistence type="predicted"/>
<dbReference type="OrthoDB" id="9802771at2"/>
<accession>A0A3P5WY28</accession>
<protein>
    <submittedName>
        <fullName evidence="3">Sulfide dehydrogenase [flavocytochrome c] flavoprotein chain</fullName>
        <ecNumber evidence="3">1.8.2.3</ecNumber>
    </submittedName>
</protein>
<dbReference type="EMBL" id="UXAW01000031">
    <property type="protein sequence ID" value="VDC19841.1"/>
    <property type="molecule type" value="Genomic_DNA"/>
</dbReference>
<keyword evidence="4" id="KW-1185">Reference proteome</keyword>
<evidence type="ECO:0000313" key="3">
    <source>
        <dbReference type="EMBL" id="VDC19841.1"/>
    </source>
</evidence>
<dbReference type="Proteomes" id="UP000277498">
    <property type="component" value="Unassembled WGS sequence"/>
</dbReference>
<dbReference type="FunFam" id="3.50.50.60:FF:000234">
    <property type="entry name" value="Flavocytochrome C sulfide dehydrogenase"/>
    <property type="match status" value="1"/>
</dbReference>
<dbReference type="EC" id="1.8.2.3" evidence="3"/>
<dbReference type="InterPro" id="IPR016156">
    <property type="entry name" value="FAD/NAD-linked_Rdtase_dimer_sf"/>
</dbReference>
<dbReference type="SUPFAM" id="SSF55424">
    <property type="entry name" value="FAD/NAD-linked reductases, dimerisation (C-terminal) domain"/>
    <property type="match status" value="1"/>
</dbReference>
<gene>
    <name evidence="3" type="primary">fccB_1</name>
    <name evidence="3" type="ORF">XINFAN_00241</name>
</gene>
<sequence length="418" mass="43710">MNTGRRAFLATLAGGLAAPALLRAGTAAHVIVLGAGFGGATVARLLAGVPELRVTLIERDATIHTCPFSNGVLGGLWPMERIAFDLVALGRAGVRLIRAEATGIDPETRSISLADGTRLTGDVMVLAPGISFDWAAIEGLSPATAEQVPHAWKAGRQTEILREQLVAMEDGGLVVVGIPAPPFRCPPGPYERISLIAHYLKTNKPASKILVLDAQDAFSKQPLFEEAWASLYPGMIERVPGSASGAVMAVDAGTMRISTGFDDVTAAVANIIPPQRAARILTDAGLDDGLGWCPVEPVGFESRVAPGIHILGDAALQGDMPKSAFSANGQARACARAILARLAGHEPQGAKLLNVCYSLTAPDYGFSIADVYEPGPEKVSLVLSEGRTTALGASAETHAAEAEYARSWFDTITSQLYG</sequence>
<dbReference type="InterPro" id="IPR006311">
    <property type="entry name" value="TAT_signal"/>
</dbReference>